<evidence type="ECO:0000313" key="3">
    <source>
        <dbReference type="EMBL" id="TSE46478.1"/>
    </source>
</evidence>
<evidence type="ECO:0000313" key="4">
    <source>
        <dbReference type="Proteomes" id="UP000408523"/>
    </source>
</evidence>
<dbReference type="Proteomes" id="UP000408523">
    <property type="component" value="Unassembled WGS sequence"/>
</dbReference>
<evidence type="ECO:0008006" key="5">
    <source>
        <dbReference type="Google" id="ProtNLM"/>
    </source>
</evidence>
<dbReference type="EMBL" id="RWHZ01000124">
    <property type="protein sequence ID" value="TSE46478.1"/>
    <property type="molecule type" value="Genomic_DNA"/>
</dbReference>
<comment type="caution">
    <text evidence="3">The sequence shown here is derived from an EMBL/GenBank/DDBJ whole genome shotgun (WGS) entry which is preliminary data.</text>
</comment>
<dbReference type="PANTHER" id="PTHR30273">
    <property type="entry name" value="PERIPLASMIC SIGNAL SENSOR AND SIGMA FACTOR ACTIVATOR FECR-RELATED"/>
    <property type="match status" value="1"/>
</dbReference>
<evidence type="ECO:0000259" key="1">
    <source>
        <dbReference type="Pfam" id="PF04773"/>
    </source>
</evidence>
<dbReference type="Pfam" id="PF16344">
    <property type="entry name" value="FecR_C"/>
    <property type="match status" value="1"/>
</dbReference>
<feature type="domain" description="FecR protein" evidence="1">
    <location>
        <begin position="2"/>
        <end position="54"/>
    </location>
</feature>
<dbReference type="PANTHER" id="PTHR30273:SF2">
    <property type="entry name" value="PROTEIN FECR"/>
    <property type="match status" value="1"/>
</dbReference>
<name>A0A662ZTP7_PHOVU</name>
<reference evidence="3 4" key="1">
    <citation type="journal article" date="2019" name="Nat. Commun.">
        <title>Gram positive-like bacteriocins with broad spectrum anti-Bacteroidales activity encoded on mobile elements of the human gut microbiota.</title>
        <authorList>
            <person name="Bechon N."/>
            <person name="Coyne M.J.Jr."/>
            <person name="Laclare-Mceneany V."/>
            <person name="Chatzidaki-Livanis M."/>
            <person name="Ghigo J.-M."/>
            <person name="Comstock L.E."/>
        </authorList>
    </citation>
    <scope>NUCLEOTIDE SEQUENCE [LARGE SCALE GENOMIC DNA]</scope>
    <source>
        <strain evidence="3 4">CL01T12C17</strain>
    </source>
</reference>
<dbReference type="RefSeq" id="WP_143889339.1">
    <property type="nucleotide sequence ID" value="NZ_RWHZ01000124.1"/>
</dbReference>
<proteinExistence type="predicted"/>
<dbReference type="InterPro" id="IPR032508">
    <property type="entry name" value="FecR_C"/>
</dbReference>
<sequence length="169" mass="19301">MLVGKAFFQVKRDTLHPFLVQIPDVSVEVLGTSFLIDATISDQSAVFVKDGVVKVSAYDQDEILKRNQKAFLTKNNTLCRDTILNIAIFELGHPVISLSFNRTPLKEVIKEIEKSYNVTIELRDIPEGNMITTAFFENSIDEVLNELSSLCHLKYNKVSDRHFVFYTER</sequence>
<dbReference type="Gene3D" id="2.60.120.1440">
    <property type="match status" value="1"/>
</dbReference>
<gene>
    <name evidence="3" type="ORF">EH214_04315</name>
</gene>
<dbReference type="Gene3D" id="3.55.50.30">
    <property type="match status" value="1"/>
</dbReference>
<protein>
    <recommendedName>
        <fullName evidence="5">FecR family protein</fullName>
    </recommendedName>
</protein>
<dbReference type="GO" id="GO:0016989">
    <property type="term" value="F:sigma factor antagonist activity"/>
    <property type="evidence" value="ECO:0007669"/>
    <property type="project" value="TreeGrafter"/>
</dbReference>
<accession>A0A662ZTP7</accession>
<evidence type="ECO:0000259" key="2">
    <source>
        <dbReference type="Pfam" id="PF16344"/>
    </source>
</evidence>
<dbReference type="Pfam" id="PF04773">
    <property type="entry name" value="FecR"/>
    <property type="match status" value="1"/>
</dbReference>
<dbReference type="InterPro" id="IPR012373">
    <property type="entry name" value="Ferrdict_sens_TM"/>
</dbReference>
<organism evidence="3 4">
    <name type="scientific">Phocaeicola vulgatus</name>
    <name type="common">Bacteroides vulgatus</name>
    <dbReference type="NCBI Taxonomy" id="821"/>
    <lineage>
        <taxon>Bacteria</taxon>
        <taxon>Pseudomonadati</taxon>
        <taxon>Bacteroidota</taxon>
        <taxon>Bacteroidia</taxon>
        <taxon>Bacteroidales</taxon>
        <taxon>Bacteroidaceae</taxon>
        <taxon>Phocaeicola</taxon>
    </lineage>
</organism>
<dbReference type="InterPro" id="IPR006860">
    <property type="entry name" value="FecR"/>
</dbReference>
<dbReference type="AlphaFoldDB" id="A0A662ZTP7"/>
<feature type="domain" description="Protein FecR C-terminal" evidence="2">
    <location>
        <begin position="98"/>
        <end position="162"/>
    </location>
</feature>